<dbReference type="InterPro" id="IPR029046">
    <property type="entry name" value="LolA/LolB/LppX"/>
</dbReference>
<keyword evidence="1 2" id="KW-0732">Signal</keyword>
<gene>
    <name evidence="3" type="ORF">HAL07_08410</name>
</gene>
<name>A0A0K2Y304_9HELI</name>
<evidence type="ECO:0000313" key="3">
    <source>
        <dbReference type="EMBL" id="CRI32366.1"/>
    </source>
</evidence>
<dbReference type="EMBL" id="CDMG01000004">
    <property type="protein sequence ID" value="CRI32366.1"/>
    <property type="molecule type" value="Genomic_DNA"/>
</dbReference>
<dbReference type="InterPro" id="IPR004564">
    <property type="entry name" value="OM_lipoprot_carrier_LolA-like"/>
</dbReference>
<reference evidence="4" key="1">
    <citation type="submission" date="2014-12" db="EMBL/GenBank/DDBJ databases">
        <authorList>
            <person name="Jaenicke S."/>
        </authorList>
    </citation>
    <scope>NUCLEOTIDE SEQUENCE [LARGE SCALE GENOMIC DNA]</scope>
</reference>
<dbReference type="GeneID" id="82131809"/>
<dbReference type="RefSeq" id="WP_053945200.1">
    <property type="nucleotide sequence ID" value="NZ_BSCV01000010.1"/>
</dbReference>
<protein>
    <submittedName>
        <fullName evidence="3">Outer membrane lipoprotein carrier protein LolA</fullName>
    </submittedName>
</protein>
<dbReference type="AlphaFoldDB" id="A0A0K2Y304"/>
<dbReference type="Pfam" id="PF03548">
    <property type="entry name" value="LolA"/>
    <property type="match status" value="1"/>
</dbReference>
<evidence type="ECO:0000256" key="2">
    <source>
        <dbReference type="SAM" id="SignalP"/>
    </source>
</evidence>
<dbReference type="PANTHER" id="PTHR35869:SF1">
    <property type="entry name" value="OUTER-MEMBRANE LIPOPROTEIN CARRIER PROTEIN"/>
    <property type="match status" value="1"/>
</dbReference>
<feature type="signal peptide" evidence="2">
    <location>
        <begin position="1"/>
        <end position="22"/>
    </location>
</feature>
<sequence length="174" mass="19926">MRPFILPLVLCFQFLVSAPLHFNSFSAHFKQVVLGTTPSPINPTYEGQILAKAPFFAKWSYTKPSPKEVYMQDKQVIIYEPRLLQATYTKLDKALDFFAILKKAKLQKDGRYKAKINHTIYYLTLKDGLPFKLNFTDKMQSHVEITFSGVRANIALEPALFQFTPPAGIDIIHQ</sequence>
<dbReference type="Proteomes" id="UP000043437">
    <property type="component" value="Unassembled WGS sequence"/>
</dbReference>
<feature type="chain" id="PRO_5005490903" evidence="2">
    <location>
        <begin position="23"/>
        <end position="174"/>
    </location>
</feature>
<dbReference type="CDD" id="cd16325">
    <property type="entry name" value="LolA"/>
    <property type="match status" value="1"/>
</dbReference>
<keyword evidence="3" id="KW-0449">Lipoprotein</keyword>
<dbReference type="Gene3D" id="2.50.20.10">
    <property type="entry name" value="Lipoprotein localisation LolA/LolB/LppX"/>
    <property type="match status" value="1"/>
</dbReference>
<proteinExistence type="predicted"/>
<dbReference type="SUPFAM" id="SSF89392">
    <property type="entry name" value="Prokaryotic lipoproteins and lipoprotein localization factors"/>
    <property type="match status" value="1"/>
</dbReference>
<evidence type="ECO:0000256" key="1">
    <source>
        <dbReference type="ARBA" id="ARBA00022729"/>
    </source>
</evidence>
<evidence type="ECO:0000313" key="4">
    <source>
        <dbReference type="Proteomes" id="UP000043437"/>
    </source>
</evidence>
<dbReference type="PANTHER" id="PTHR35869">
    <property type="entry name" value="OUTER-MEMBRANE LIPOPROTEIN CARRIER PROTEIN"/>
    <property type="match status" value="1"/>
</dbReference>
<dbReference type="NCBIfam" id="NF000663">
    <property type="entry name" value="PRK00031.2-1"/>
    <property type="match status" value="1"/>
</dbReference>
<organism evidence="3 4">
    <name type="scientific">Helicobacter ailurogastricus</name>
    <dbReference type="NCBI Taxonomy" id="1578720"/>
    <lineage>
        <taxon>Bacteria</taxon>
        <taxon>Pseudomonadati</taxon>
        <taxon>Campylobacterota</taxon>
        <taxon>Epsilonproteobacteria</taxon>
        <taxon>Campylobacterales</taxon>
        <taxon>Helicobacteraceae</taxon>
        <taxon>Helicobacter</taxon>
    </lineage>
</organism>
<accession>A0A0K2Y304</accession>